<protein>
    <submittedName>
        <fullName evidence="5">Threonine synthase</fullName>
        <ecNumber evidence="5">4.2.3.1</ecNumber>
    </submittedName>
</protein>
<evidence type="ECO:0000256" key="3">
    <source>
        <dbReference type="ARBA" id="ARBA00023239"/>
    </source>
</evidence>
<proteinExistence type="predicted"/>
<dbReference type="InterPro" id="IPR036052">
    <property type="entry name" value="TrpB-like_PALP_sf"/>
</dbReference>
<feature type="domain" description="Tryptophan synthase beta chain-like PALP" evidence="4">
    <location>
        <begin position="87"/>
        <end position="384"/>
    </location>
</feature>
<dbReference type="InterPro" id="IPR000634">
    <property type="entry name" value="Ser/Thr_deHydtase_PyrdxlP-BS"/>
</dbReference>
<dbReference type="GO" id="GO:0030170">
    <property type="term" value="F:pyridoxal phosphate binding"/>
    <property type="evidence" value="ECO:0007669"/>
    <property type="project" value="InterPro"/>
</dbReference>
<dbReference type="AlphaFoldDB" id="A0A841KVT0"/>
<dbReference type="Pfam" id="PF00291">
    <property type="entry name" value="PALP"/>
    <property type="match status" value="1"/>
</dbReference>
<dbReference type="PANTHER" id="PTHR48078">
    <property type="entry name" value="THREONINE DEHYDRATASE, MITOCHONDRIAL-RELATED"/>
    <property type="match status" value="1"/>
</dbReference>
<dbReference type="RefSeq" id="WP_207726966.1">
    <property type="nucleotide sequence ID" value="NZ_JACHEN010000012.1"/>
</dbReference>
<dbReference type="GO" id="GO:0009097">
    <property type="term" value="P:isoleucine biosynthetic process"/>
    <property type="evidence" value="ECO:0007669"/>
    <property type="project" value="TreeGrafter"/>
</dbReference>
<reference evidence="5 6" key="1">
    <citation type="submission" date="2020-08" db="EMBL/GenBank/DDBJ databases">
        <title>Genomic Encyclopedia of Type Strains, Phase IV (KMG-IV): sequencing the most valuable type-strain genomes for metagenomic binning, comparative biology and taxonomic classification.</title>
        <authorList>
            <person name="Goeker M."/>
        </authorList>
    </citation>
    <scope>NUCLEOTIDE SEQUENCE [LARGE SCALE GENOMIC DNA]</scope>
    <source>
        <strain evidence="5 6">DSM 103526</strain>
    </source>
</reference>
<keyword evidence="3 5" id="KW-0456">Lyase</keyword>
<evidence type="ECO:0000313" key="6">
    <source>
        <dbReference type="Proteomes" id="UP000579281"/>
    </source>
</evidence>
<gene>
    <name evidence="5" type="ORF">HNQ80_002219</name>
</gene>
<dbReference type="GO" id="GO:0006565">
    <property type="term" value="P:L-serine catabolic process"/>
    <property type="evidence" value="ECO:0007669"/>
    <property type="project" value="TreeGrafter"/>
</dbReference>
<dbReference type="PROSITE" id="PS00165">
    <property type="entry name" value="DEHYDRATASE_SER_THR"/>
    <property type="match status" value="1"/>
</dbReference>
<evidence type="ECO:0000256" key="1">
    <source>
        <dbReference type="ARBA" id="ARBA00001933"/>
    </source>
</evidence>
<dbReference type="PANTHER" id="PTHR48078:SF6">
    <property type="entry name" value="L-THREONINE DEHYDRATASE CATABOLIC TDCB"/>
    <property type="match status" value="1"/>
</dbReference>
<evidence type="ECO:0000256" key="2">
    <source>
        <dbReference type="ARBA" id="ARBA00022898"/>
    </source>
</evidence>
<dbReference type="CDD" id="cd01563">
    <property type="entry name" value="Thr-synth_1"/>
    <property type="match status" value="1"/>
</dbReference>
<evidence type="ECO:0000313" key="5">
    <source>
        <dbReference type="EMBL" id="MBB6216120.1"/>
    </source>
</evidence>
<sequence>MKSKKETQIKKVVGGKNNMSIKYVCTECGKKYDSTTQIFRCECGGVLDLESFPISFSPSEIIKNEWSLFRYLKALPFEDDFDLWKDVTMGEGLTPIVPIDRNNPNLLAKVDYMMPTLSFKDRGAAVLIAQAKAIGVKKVIQDSSGNAGNSIAAYAGRAGMACDIYVPEGTSEKKIKQITAHGAKIHVIKGTREDTARAALEAVEKGGGFYASHVYNPFFYQGTKTYAYEIYEQLKGDVPEILVIPVGNGTLLLGSYYGFKELLDVGLIKKMPRIIAVQAEGCAPIYKAFKEGRDSVEEVTNSGTLAEGIAIAAPKRGKQILEAVRATAGEIIKAPEDKIVEAREYLAEKGFYVEPTTAATYAGFMTYYKENSSRMCGKILIPLCGAGLKAN</sequence>
<dbReference type="SUPFAM" id="SSF53686">
    <property type="entry name" value="Tryptophan synthase beta subunit-like PLP-dependent enzymes"/>
    <property type="match status" value="1"/>
</dbReference>
<dbReference type="GO" id="GO:0003941">
    <property type="term" value="F:L-serine ammonia-lyase activity"/>
    <property type="evidence" value="ECO:0007669"/>
    <property type="project" value="TreeGrafter"/>
</dbReference>
<comment type="caution">
    <text evidence="5">The sequence shown here is derived from an EMBL/GenBank/DDBJ whole genome shotgun (WGS) entry which is preliminary data.</text>
</comment>
<keyword evidence="6" id="KW-1185">Reference proteome</keyword>
<organism evidence="5 6">
    <name type="scientific">Anaerosolibacter carboniphilus</name>
    <dbReference type="NCBI Taxonomy" id="1417629"/>
    <lineage>
        <taxon>Bacteria</taxon>
        <taxon>Bacillati</taxon>
        <taxon>Bacillota</taxon>
        <taxon>Clostridia</taxon>
        <taxon>Peptostreptococcales</taxon>
        <taxon>Thermotaleaceae</taxon>
        <taxon>Anaerosolibacter</taxon>
    </lineage>
</organism>
<evidence type="ECO:0000259" key="4">
    <source>
        <dbReference type="Pfam" id="PF00291"/>
    </source>
</evidence>
<dbReference type="GO" id="GO:0004795">
    <property type="term" value="F:threonine synthase activity"/>
    <property type="evidence" value="ECO:0007669"/>
    <property type="project" value="UniProtKB-EC"/>
</dbReference>
<dbReference type="EMBL" id="JACHEN010000012">
    <property type="protein sequence ID" value="MBB6216120.1"/>
    <property type="molecule type" value="Genomic_DNA"/>
</dbReference>
<keyword evidence="2" id="KW-0663">Pyridoxal phosphate</keyword>
<comment type="cofactor">
    <cofactor evidence="1">
        <name>pyridoxal 5'-phosphate</name>
        <dbReference type="ChEBI" id="CHEBI:597326"/>
    </cofactor>
</comment>
<dbReference type="InterPro" id="IPR001926">
    <property type="entry name" value="TrpB-like_PALP"/>
</dbReference>
<dbReference type="InterPro" id="IPR050147">
    <property type="entry name" value="Ser/Thr_Dehydratase"/>
</dbReference>
<dbReference type="Proteomes" id="UP000579281">
    <property type="component" value="Unassembled WGS sequence"/>
</dbReference>
<dbReference type="Gene3D" id="3.40.50.1100">
    <property type="match status" value="2"/>
</dbReference>
<dbReference type="EC" id="4.2.3.1" evidence="5"/>
<dbReference type="GO" id="GO:0006567">
    <property type="term" value="P:L-threonine catabolic process"/>
    <property type="evidence" value="ECO:0007669"/>
    <property type="project" value="TreeGrafter"/>
</dbReference>
<dbReference type="GO" id="GO:0004794">
    <property type="term" value="F:threonine deaminase activity"/>
    <property type="evidence" value="ECO:0007669"/>
    <property type="project" value="TreeGrafter"/>
</dbReference>
<name>A0A841KVT0_9FIRM</name>
<accession>A0A841KVT0</accession>